<dbReference type="AlphaFoldDB" id="A0A1S3WLJ0"/>
<dbReference type="InterPro" id="IPR001881">
    <property type="entry name" value="EGF-like_Ca-bd_dom"/>
</dbReference>
<keyword evidence="5" id="KW-1185">Reference proteome</keyword>
<feature type="signal peptide" evidence="3">
    <location>
        <begin position="1"/>
        <end position="34"/>
    </location>
</feature>
<keyword evidence="3" id="KW-0732">Signal</keyword>
<dbReference type="SMART" id="SM00179">
    <property type="entry name" value="EGF_CA"/>
    <property type="match status" value="2"/>
</dbReference>
<gene>
    <name evidence="6" type="primary">SCUBE2</name>
</gene>
<evidence type="ECO:0000256" key="1">
    <source>
        <dbReference type="ARBA" id="ARBA00023157"/>
    </source>
</evidence>
<evidence type="ECO:0000313" key="6">
    <source>
        <dbReference type="RefSeq" id="XP_016047241.2"/>
    </source>
</evidence>
<keyword evidence="1" id="KW-1015">Disulfide bond</keyword>
<dbReference type="InterPro" id="IPR052071">
    <property type="entry name" value="SCUB_EGF-like_domain"/>
</dbReference>
<feature type="chain" id="PRO_5045118005" evidence="3">
    <location>
        <begin position="35"/>
        <end position="176"/>
    </location>
</feature>
<dbReference type="GO" id="GO:0005509">
    <property type="term" value="F:calcium ion binding"/>
    <property type="evidence" value="ECO:0007669"/>
    <property type="project" value="InterPro"/>
</dbReference>
<evidence type="ECO:0000256" key="2">
    <source>
        <dbReference type="ARBA" id="ARBA00023180"/>
    </source>
</evidence>
<dbReference type="RefSeq" id="XP_016047241.2">
    <property type="nucleotide sequence ID" value="XM_016191755.2"/>
</dbReference>
<dbReference type="Proteomes" id="UP001652624">
    <property type="component" value="Chromosome 17"/>
</dbReference>
<sequence length="176" mass="19019">MEFRNLTEQADPGCETSVLCVLILIFLSVTCGHGNGGCQHSCEDTTEGSECSCHPQYKMHSDGRSCLEREDIALEVTDTSTTSVADGDKRVKRWLLMETCAVNNGGCDHTCKDTSTGVHCSCPVGFTLQLDGKTCKDIDECQTRNGGCAHSVGSFDCNCKKGFKLLTDEHSCQGMC</sequence>
<dbReference type="PROSITE" id="PS01186">
    <property type="entry name" value="EGF_2"/>
    <property type="match status" value="1"/>
</dbReference>
<proteinExistence type="predicted"/>
<dbReference type="InParanoid" id="A0A1S3WLJ0"/>
<dbReference type="InterPro" id="IPR000742">
    <property type="entry name" value="EGF"/>
</dbReference>
<evidence type="ECO:0000313" key="5">
    <source>
        <dbReference type="Proteomes" id="UP001652624"/>
    </source>
</evidence>
<dbReference type="OrthoDB" id="9644116at2759"/>
<dbReference type="Pfam" id="PF14670">
    <property type="entry name" value="FXa_inhibition"/>
    <property type="match status" value="2"/>
</dbReference>
<dbReference type="Gene3D" id="2.10.25.10">
    <property type="entry name" value="Laminin"/>
    <property type="match status" value="3"/>
</dbReference>
<protein>
    <submittedName>
        <fullName evidence="6">Signal peptide, CUB and EGF-like domain-containing protein 2</fullName>
    </submittedName>
</protein>
<name>A0A1S3WLJ0_ERIEU</name>
<dbReference type="GO" id="GO:0007165">
    <property type="term" value="P:signal transduction"/>
    <property type="evidence" value="ECO:0007669"/>
    <property type="project" value="TreeGrafter"/>
</dbReference>
<feature type="domain" description="EGF-like" evidence="4">
    <location>
        <begin position="157"/>
        <end position="172"/>
    </location>
</feature>
<dbReference type="SMART" id="SM00181">
    <property type="entry name" value="EGF"/>
    <property type="match status" value="3"/>
</dbReference>
<dbReference type="GeneID" id="107522944"/>
<evidence type="ECO:0000256" key="3">
    <source>
        <dbReference type="SAM" id="SignalP"/>
    </source>
</evidence>
<accession>A0A1S3WLJ0</accession>
<dbReference type="PANTHER" id="PTHR24046:SF3">
    <property type="entry name" value="SIGNAL PEPTIDE, CUB AND EGF-LIKE DOMAIN-CONTAINING PROTEIN 2"/>
    <property type="match status" value="1"/>
</dbReference>
<evidence type="ECO:0000259" key="4">
    <source>
        <dbReference type="PROSITE" id="PS01186"/>
    </source>
</evidence>
<dbReference type="GO" id="GO:0009986">
    <property type="term" value="C:cell surface"/>
    <property type="evidence" value="ECO:0007669"/>
    <property type="project" value="TreeGrafter"/>
</dbReference>
<dbReference type="GO" id="GO:0005615">
    <property type="term" value="C:extracellular space"/>
    <property type="evidence" value="ECO:0007669"/>
    <property type="project" value="TreeGrafter"/>
</dbReference>
<dbReference type="SUPFAM" id="SSF57196">
    <property type="entry name" value="EGF/Laminin"/>
    <property type="match status" value="2"/>
</dbReference>
<keyword evidence="2" id="KW-0325">Glycoprotein</keyword>
<organism evidence="5 6">
    <name type="scientific">Erinaceus europaeus</name>
    <name type="common">Western European hedgehog</name>
    <dbReference type="NCBI Taxonomy" id="9365"/>
    <lineage>
        <taxon>Eukaryota</taxon>
        <taxon>Metazoa</taxon>
        <taxon>Chordata</taxon>
        <taxon>Craniata</taxon>
        <taxon>Vertebrata</taxon>
        <taxon>Euteleostomi</taxon>
        <taxon>Mammalia</taxon>
        <taxon>Eutheria</taxon>
        <taxon>Laurasiatheria</taxon>
        <taxon>Eulipotyphla</taxon>
        <taxon>Erinaceidae</taxon>
        <taxon>Erinaceinae</taxon>
        <taxon>Erinaceus</taxon>
    </lineage>
</organism>
<dbReference type="CTD" id="57758"/>
<dbReference type="PANTHER" id="PTHR24046">
    <property type="entry name" value="SIGNAL PEPTIDE, CUB AND EGF-LIKE DOMAIN-CONTAINING"/>
    <property type="match status" value="1"/>
</dbReference>
<reference evidence="6" key="1">
    <citation type="submission" date="2025-08" db="UniProtKB">
        <authorList>
            <consortium name="RefSeq"/>
        </authorList>
    </citation>
    <scope>IDENTIFICATION</scope>
</reference>